<comment type="caution">
    <text evidence="5">The sequence shown here is derived from an EMBL/GenBank/DDBJ whole genome shotgun (WGS) entry which is preliminary data.</text>
</comment>
<proteinExistence type="predicted"/>
<keyword evidence="5" id="KW-0547">Nucleotide-binding</keyword>
<evidence type="ECO:0000313" key="5">
    <source>
        <dbReference type="EMBL" id="RYM08568.1"/>
    </source>
</evidence>
<dbReference type="SUPFAM" id="SSF52540">
    <property type="entry name" value="P-loop containing nucleoside triphosphate hydrolases"/>
    <property type="match status" value="2"/>
</dbReference>
<name>A0A8G1ZEV0_9SPHN</name>
<accession>A0A8G1ZEV0</accession>
<dbReference type="RefSeq" id="WP_129927248.1">
    <property type="nucleotide sequence ID" value="NZ_SEOO01000031.1"/>
</dbReference>
<dbReference type="GO" id="GO:0003677">
    <property type="term" value="F:DNA binding"/>
    <property type="evidence" value="ECO:0007669"/>
    <property type="project" value="InterPro"/>
</dbReference>
<reference evidence="5 6" key="1">
    <citation type="submission" date="2019-02" db="EMBL/GenBank/DDBJ databases">
        <authorList>
            <person name="Feng G."/>
        </authorList>
    </citation>
    <scope>NUCLEOTIDE SEQUENCE [LARGE SCALE GENOMIC DNA]</scope>
    <source>
        <strain evidence="5 6">CCTCC AB 2011146</strain>
    </source>
</reference>
<keyword evidence="5" id="KW-0067">ATP-binding</keyword>
<dbReference type="GO" id="GO:0005524">
    <property type="term" value="F:ATP binding"/>
    <property type="evidence" value="ECO:0007669"/>
    <property type="project" value="InterPro"/>
</dbReference>
<protein>
    <recommendedName>
        <fullName evidence="1">DNA 3'-5' helicase II</fullName>
    </recommendedName>
</protein>
<evidence type="ECO:0000259" key="4">
    <source>
        <dbReference type="Pfam" id="PF13538"/>
    </source>
</evidence>
<evidence type="ECO:0000256" key="1">
    <source>
        <dbReference type="ARBA" id="ARBA00034923"/>
    </source>
</evidence>
<evidence type="ECO:0000256" key="2">
    <source>
        <dbReference type="SAM" id="Coils"/>
    </source>
</evidence>
<sequence length="885" mass="98766">MDNLKSLANEALITIETIADSAKKRLGERGLSLDAMASINHATADTLAKSMQDRNLERTGNLRQLCRKPAIARLEVADEDDNVETIYITPNAELSIPGIKLCSYLNNRGKGRLASLPVGEGTDITLPAGRRYFEVRQKLTFEPTTDQDVWDSRPAVHFLEKQPPQTIKSLRELLRADGFAEDEIDELERQLAEADAADNIVKGLQRSVLTAMQMRVQPLLDQYQDEIFRLPLDSRLAILGPPGSGKTTTLIKRLRQKLDFAHLDPEEQDLVEEPGASGLDHAHSWLMFTPTTLLKEYVKAAFNREDVPVTDERIQTWEDYRHVIARRSLPILRSGKRKGMVIKPEPGILKTETPAHQIEWFEAFTAFQQALFLDELGEAAGRLDAVNDPKVAAIGTQIGAAIERSQGRPARLLFELAGLLEDLQKLLATSRDETRQRLRSMLSLEVRKDKGLLEALARFVATLTPENEDELDDPDGDDEDDEPVPQQGLRAAEAAFYKALRAKAVAEVTKRAPAKTSRNAQVLSWLDDRKLVLPALGGVGANIVMQRAMTQLSKAPTNFVAKIPARYRRFRRESLAEGNWYSALLGPADVDALELDIVILAMLRAARQISGDAQLLRRLGDRSPAILEDVAGLQRNQILVDEATDFSPVQLACMTALVDPRTDSFFAIGDFNQRLTKWGTRSKDELKWLFPDIDIREVSIVYRQSRKLNEFANQLVIAGDAESQSTLPEFMENEGVSPVLGMDLADIGLLARWLAARVREIERFSELLPSIAVLVNREDQLQPLADALNEALEDQAIRAVACPKGQAIGPENDVRIFEVQHIKGLEFEAIFFVDIDELARQEPELFERYIYVGATRAATFLGLTCSGNALPGSMEPVSQLFHENW</sequence>
<dbReference type="GO" id="GO:0000725">
    <property type="term" value="P:recombinational repair"/>
    <property type="evidence" value="ECO:0007669"/>
    <property type="project" value="TreeGrafter"/>
</dbReference>
<evidence type="ECO:0000313" key="6">
    <source>
        <dbReference type="Proteomes" id="UP000291572"/>
    </source>
</evidence>
<keyword evidence="5" id="KW-0378">Hydrolase</keyword>
<evidence type="ECO:0000256" key="3">
    <source>
        <dbReference type="SAM" id="MobiDB-lite"/>
    </source>
</evidence>
<dbReference type="InterPro" id="IPR027417">
    <property type="entry name" value="P-loop_NTPase"/>
</dbReference>
<dbReference type="PANTHER" id="PTHR11070">
    <property type="entry name" value="UVRD / RECB / PCRA DNA HELICASE FAMILY MEMBER"/>
    <property type="match status" value="1"/>
</dbReference>
<dbReference type="InterPro" id="IPR000212">
    <property type="entry name" value="DNA_helicase_UvrD/REP"/>
</dbReference>
<organism evidence="5 6">
    <name type="scientific">Sphingobium cupriresistens</name>
    <dbReference type="NCBI Taxonomy" id="1132417"/>
    <lineage>
        <taxon>Bacteria</taxon>
        <taxon>Pseudomonadati</taxon>
        <taxon>Pseudomonadota</taxon>
        <taxon>Alphaproteobacteria</taxon>
        <taxon>Sphingomonadales</taxon>
        <taxon>Sphingomonadaceae</taxon>
        <taxon>Sphingobium</taxon>
    </lineage>
</organism>
<feature type="domain" description="UvrD-like helicase C-terminal" evidence="4">
    <location>
        <begin position="814"/>
        <end position="863"/>
    </location>
</feature>
<feature type="compositionally biased region" description="Acidic residues" evidence="3">
    <location>
        <begin position="466"/>
        <end position="483"/>
    </location>
</feature>
<dbReference type="PANTHER" id="PTHR11070:SF2">
    <property type="entry name" value="ATP-DEPENDENT DNA HELICASE SRS2"/>
    <property type="match status" value="1"/>
</dbReference>
<dbReference type="OrthoDB" id="6187564at2"/>
<keyword evidence="2" id="KW-0175">Coiled coil</keyword>
<keyword evidence="5" id="KW-0347">Helicase</keyword>
<dbReference type="Proteomes" id="UP000291572">
    <property type="component" value="Unassembled WGS sequence"/>
</dbReference>
<dbReference type="GO" id="GO:0043138">
    <property type="term" value="F:3'-5' DNA helicase activity"/>
    <property type="evidence" value="ECO:0007669"/>
    <property type="project" value="TreeGrafter"/>
</dbReference>
<feature type="region of interest" description="Disordered" evidence="3">
    <location>
        <begin position="464"/>
        <end position="485"/>
    </location>
</feature>
<feature type="coiled-coil region" evidence="2">
    <location>
        <begin position="170"/>
        <end position="197"/>
    </location>
</feature>
<dbReference type="EMBL" id="SEOO01000031">
    <property type="protein sequence ID" value="RYM08568.1"/>
    <property type="molecule type" value="Genomic_DNA"/>
</dbReference>
<dbReference type="AlphaFoldDB" id="A0A8G1ZEV0"/>
<dbReference type="Pfam" id="PF13538">
    <property type="entry name" value="UvrD_C_2"/>
    <property type="match status" value="1"/>
</dbReference>
<dbReference type="Gene3D" id="3.40.50.300">
    <property type="entry name" value="P-loop containing nucleotide triphosphate hydrolases"/>
    <property type="match status" value="3"/>
</dbReference>
<gene>
    <name evidence="5" type="ORF">EWH12_16385</name>
</gene>
<dbReference type="InterPro" id="IPR027785">
    <property type="entry name" value="UvrD-like_helicase_C"/>
</dbReference>